<protein>
    <submittedName>
        <fullName evidence="1">Uncharacterized protein</fullName>
    </submittedName>
</protein>
<proteinExistence type="predicted"/>
<name>A0A1A8XIV5_9PROT</name>
<evidence type="ECO:0000313" key="1">
    <source>
        <dbReference type="EMBL" id="SBT03878.1"/>
    </source>
</evidence>
<dbReference type="Proteomes" id="UP000199169">
    <property type="component" value="Unassembled WGS sequence"/>
</dbReference>
<gene>
    <name evidence="1" type="ORF">ACCAA_1170021</name>
</gene>
<organism evidence="1 2">
    <name type="scientific">Candidatus Accumulibacter aalborgensis</name>
    <dbReference type="NCBI Taxonomy" id="1860102"/>
    <lineage>
        <taxon>Bacteria</taxon>
        <taxon>Pseudomonadati</taxon>
        <taxon>Pseudomonadota</taxon>
        <taxon>Betaproteobacteria</taxon>
        <taxon>Candidatus Accumulibacter</taxon>
    </lineage>
</organism>
<accession>A0A1A8XIV5</accession>
<dbReference type="AlphaFoldDB" id="A0A1A8XIV5"/>
<dbReference type="STRING" id="1860102.ACCAA_1170021"/>
<sequence length="89" mass="9912">MAGLDLGNAESTTWELANVQRLPKPVPYQHRSGQVTWVTLDDAAAAEVASLLSPCHKAWFKHRRSGRLKELPQAHGKAQSHRMDWASLV</sequence>
<dbReference type="EMBL" id="FLQX01000021">
    <property type="protein sequence ID" value="SBT03878.1"/>
    <property type="molecule type" value="Genomic_DNA"/>
</dbReference>
<reference evidence="1 2" key="1">
    <citation type="submission" date="2016-06" db="EMBL/GenBank/DDBJ databases">
        <authorList>
            <person name="Kjaerup R.B."/>
            <person name="Dalgaard T.S."/>
            <person name="Juul-Madsen H.R."/>
        </authorList>
    </citation>
    <scope>NUCLEOTIDE SEQUENCE [LARGE SCALE GENOMIC DNA]</scope>
    <source>
        <strain evidence="1">3</strain>
    </source>
</reference>
<evidence type="ECO:0000313" key="2">
    <source>
        <dbReference type="Proteomes" id="UP000199169"/>
    </source>
</evidence>
<keyword evidence="2" id="KW-1185">Reference proteome</keyword>